<dbReference type="InterPro" id="IPR025358">
    <property type="entry name" value="DUF4262"/>
</dbReference>
<evidence type="ECO:0000313" key="1">
    <source>
        <dbReference type="EMBL" id="MBD1396192.1"/>
    </source>
</evidence>
<organism evidence="1 2">
    <name type="scientific">Pontibacter aquaedesilientis</name>
    <dbReference type="NCBI Taxonomy" id="2766980"/>
    <lineage>
        <taxon>Bacteria</taxon>
        <taxon>Pseudomonadati</taxon>
        <taxon>Bacteroidota</taxon>
        <taxon>Cytophagia</taxon>
        <taxon>Cytophagales</taxon>
        <taxon>Hymenobacteraceae</taxon>
        <taxon>Pontibacter</taxon>
    </lineage>
</organism>
<name>A0ABR7XD24_9BACT</name>
<comment type="caution">
    <text evidence="1">The sequence shown here is derived from an EMBL/GenBank/DDBJ whole genome shotgun (WGS) entry which is preliminary data.</text>
</comment>
<accession>A0ABR7XD24</accession>
<reference evidence="1 2" key="1">
    <citation type="submission" date="2020-09" db="EMBL/GenBank/DDBJ databases">
        <title>Genome sequencing and assembly of Pontibacter sp.</title>
        <authorList>
            <person name="Chhetri G."/>
        </authorList>
    </citation>
    <scope>NUCLEOTIDE SEQUENCE [LARGE SCALE GENOMIC DNA]</scope>
    <source>
        <strain evidence="1 2">JH31</strain>
    </source>
</reference>
<dbReference type="Pfam" id="PF14081">
    <property type="entry name" value="DUF4262"/>
    <property type="match status" value="1"/>
</dbReference>
<dbReference type="RefSeq" id="WP_191182320.1">
    <property type="nucleotide sequence ID" value="NZ_JACXAJ010000001.1"/>
</dbReference>
<sequence>MNKEKTGYEKQLSDIKEHGLHVIHVLEDEKGPSFSYSVGLFHNYQHPEIIMIGLKRELAHILINNIAFDIKEGKIFKGGQFYSDILDDFECLMLDVEAKNYDEYFGQASRFYESNDFPVLQCVYPTVSGVYPWEDNWPENLKDIQPLLGKINRSIIEK</sequence>
<protein>
    <submittedName>
        <fullName evidence="1">DUF4262 domain-containing protein</fullName>
    </submittedName>
</protein>
<gene>
    <name evidence="1" type="ORF">H9Q13_03360</name>
</gene>
<keyword evidence="2" id="KW-1185">Reference proteome</keyword>
<dbReference type="EMBL" id="JACXAJ010000001">
    <property type="protein sequence ID" value="MBD1396192.1"/>
    <property type="molecule type" value="Genomic_DNA"/>
</dbReference>
<evidence type="ECO:0000313" key="2">
    <source>
        <dbReference type="Proteomes" id="UP000625551"/>
    </source>
</evidence>
<dbReference type="Proteomes" id="UP000625551">
    <property type="component" value="Unassembled WGS sequence"/>
</dbReference>
<proteinExistence type="predicted"/>